<name>A0A8H8BSC8_9HELO</name>
<sequence length="200" mass="22539">MTAELDRLQRVFKNKYNYRVQRGTIASNKHSTASIRQLGEPLNPGDRVNDLLIVCPDCHSFSGPRDYRNPATDPDLHSFTQDRLRALAPAISQCNTQVVEDMNMEAKAERGHDAEQDHTWSTPFDKDTSQRIGGHTKKRNMDPMKSHAGGRPDHESARVVNAQKLGGTRSTEADPPEHDRGSSMRQVLGPFHSTFARQYF</sequence>
<organism evidence="2 3">
    <name type="scientific">Cadophora malorum</name>
    <dbReference type="NCBI Taxonomy" id="108018"/>
    <lineage>
        <taxon>Eukaryota</taxon>
        <taxon>Fungi</taxon>
        <taxon>Dikarya</taxon>
        <taxon>Ascomycota</taxon>
        <taxon>Pezizomycotina</taxon>
        <taxon>Leotiomycetes</taxon>
        <taxon>Helotiales</taxon>
        <taxon>Ploettnerulaceae</taxon>
        <taxon>Cadophora</taxon>
    </lineage>
</organism>
<dbReference type="EMBL" id="JAFJYH010000047">
    <property type="protein sequence ID" value="KAG4422526.1"/>
    <property type="molecule type" value="Genomic_DNA"/>
</dbReference>
<proteinExistence type="predicted"/>
<reference evidence="2" key="1">
    <citation type="submission" date="2021-02" db="EMBL/GenBank/DDBJ databases">
        <title>Genome sequence Cadophora malorum strain M34.</title>
        <authorList>
            <person name="Stefanovic E."/>
            <person name="Vu D."/>
            <person name="Scully C."/>
            <person name="Dijksterhuis J."/>
            <person name="Roader J."/>
            <person name="Houbraken J."/>
        </authorList>
    </citation>
    <scope>NUCLEOTIDE SEQUENCE</scope>
    <source>
        <strain evidence="2">M34</strain>
    </source>
</reference>
<accession>A0A8H8BSC8</accession>
<gene>
    <name evidence="2" type="ORF">IFR04_004295</name>
</gene>
<evidence type="ECO:0000313" key="3">
    <source>
        <dbReference type="Proteomes" id="UP000664132"/>
    </source>
</evidence>
<feature type="compositionally biased region" description="Basic and acidic residues" evidence="1">
    <location>
        <begin position="171"/>
        <end position="182"/>
    </location>
</feature>
<protein>
    <submittedName>
        <fullName evidence="2">Uncharacterized protein</fullName>
    </submittedName>
</protein>
<feature type="compositionally biased region" description="Basic and acidic residues" evidence="1">
    <location>
        <begin position="106"/>
        <end position="129"/>
    </location>
</feature>
<evidence type="ECO:0000256" key="1">
    <source>
        <dbReference type="SAM" id="MobiDB-lite"/>
    </source>
</evidence>
<dbReference type="AlphaFoldDB" id="A0A8H8BSC8"/>
<dbReference type="Proteomes" id="UP000664132">
    <property type="component" value="Unassembled WGS sequence"/>
</dbReference>
<evidence type="ECO:0000313" key="2">
    <source>
        <dbReference type="EMBL" id="KAG4422526.1"/>
    </source>
</evidence>
<dbReference type="OrthoDB" id="4760831at2759"/>
<keyword evidence="3" id="KW-1185">Reference proteome</keyword>
<feature type="compositionally biased region" description="Basic and acidic residues" evidence="1">
    <location>
        <begin position="139"/>
        <end position="157"/>
    </location>
</feature>
<feature type="region of interest" description="Disordered" evidence="1">
    <location>
        <begin position="106"/>
        <end position="190"/>
    </location>
</feature>
<comment type="caution">
    <text evidence="2">The sequence shown here is derived from an EMBL/GenBank/DDBJ whole genome shotgun (WGS) entry which is preliminary data.</text>
</comment>